<dbReference type="AlphaFoldDB" id="A0A8T1S4K5"/>
<dbReference type="PROSITE" id="PS00420">
    <property type="entry name" value="SRCR_1"/>
    <property type="match status" value="1"/>
</dbReference>
<comment type="subunit">
    <text evidence="7">Interacts with LGALS1 and laminin.</text>
</comment>
<evidence type="ECO:0000256" key="7">
    <source>
        <dbReference type="ARBA" id="ARBA00064153"/>
    </source>
</evidence>
<feature type="domain" description="SRCR" evidence="10">
    <location>
        <begin position="1"/>
        <end position="80"/>
    </location>
</feature>
<gene>
    <name evidence="11" type="ORF">G0U57_019393</name>
</gene>
<dbReference type="PRINTS" id="PR00258">
    <property type="entry name" value="SPERACTRCPTR"/>
</dbReference>
<evidence type="ECO:0000256" key="5">
    <source>
        <dbReference type="ARBA" id="ARBA00023180"/>
    </source>
</evidence>
<evidence type="ECO:0000256" key="8">
    <source>
        <dbReference type="ARBA" id="ARBA00069168"/>
    </source>
</evidence>
<proteinExistence type="predicted"/>
<keyword evidence="1" id="KW-0732">Signal</keyword>
<evidence type="ECO:0000256" key="4">
    <source>
        <dbReference type="ARBA" id="ARBA00023170"/>
    </source>
</evidence>
<feature type="disulfide bond" evidence="9">
    <location>
        <begin position="18"/>
        <end position="79"/>
    </location>
</feature>
<evidence type="ECO:0000256" key="2">
    <source>
        <dbReference type="ARBA" id="ARBA00022737"/>
    </source>
</evidence>
<dbReference type="SMART" id="SM00202">
    <property type="entry name" value="SR"/>
    <property type="match status" value="2"/>
</dbReference>
<dbReference type="FunFam" id="3.10.250.10:FF:000004">
    <property type="entry name" value="Scavenger receptor cysteine-rich type 1 protein M130"/>
    <property type="match status" value="1"/>
</dbReference>
<comment type="caution">
    <text evidence="9">Lacks conserved residue(s) required for the propagation of feature annotation.</text>
</comment>
<evidence type="ECO:0000256" key="6">
    <source>
        <dbReference type="ARBA" id="ARBA00058074"/>
    </source>
</evidence>
<accession>A0A8T1S4K5</accession>
<feature type="non-terminal residue" evidence="11">
    <location>
        <position position="1"/>
    </location>
</feature>
<keyword evidence="5" id="KW-0325">Glycoprotein</keyword>
<dbReference type="GO" id="GO:0016020">
    <property type="term" value="C:membrane"/>
    <property type="evidence" value="ECO:0007669"/>
    <property type="project" value="InterPro"/>
</dbReference>
<dbReference type="SUPFAM" id="SSF56487">
    <property type="entry name" value="SRCR-like"/>
    <property type="match status" value="2"/>
</dbReference>
<dbReference type="Proteomes" id="UP000765507">
    <property type="component" value="Unassembled WGS sequence"/>
</dbReference>
<dbReference type="InterPro" id="IPR036772">
    <property type="entry name" value="SRCR-like_dom_sf"/>
</dbReference>
<dbReference type="OrthoDB" id="536948at2759"/>
<dbReference type="EMBL" id="JAHGAV010000774">
    <property type="protein sequence ID" value="KAG6923748.1"/>
    <property type="molecule type" value="Genomic_DNA"/>
</dbReference>
<feature type="disulfide bond" evidence="9">
    <location>
        <begin position="49"/>
        <end position="59"/>
    </location>
</feature>
<evidence type="ECO:0000256" key="3">
    <source>
        <dbReference type="ARBA" id="ARBA00023157"/>
    </source>
</evidence>
<feature type="non-terminal residue" evidence="11">
    <location>
        <position position="141"/>
    </location>
</feature>
<keyword evidence="4" id="KW-0675">Receptor</keyword>
<comment type="function">
    <text evidence="6">Binds to extracellular matrix proteins. Binds to pathogen-associated molecular patterns (PAMPs) present on the cell walls of Gram-positive and Gram-negative bacteria and fungi, behaving as a pattern recognition receptor (PRR). Induces bacterial and fungal aggregation and subsequent inhibition of PAMP-induced cytokine release. Does not possess intrinsic bactericidal activity. May play a role in the innate defense and homeostasis of certain epithelial surfaces.</text>
</comment>
<name>A0A8T1S4K5_CHESE</name>
<feature type="domain" description="SRCR" evidence="10">
    <location>
        <begin position="90"/>
        <end position="141"/>
    </location>
</feature>
<feature type="disulfide bond" evidence="9">
    <location>
        <begin position="5"/>
        <end position="69"/>
    </location>
</feature>
<evidence type="ECO:0000313" key="12">
    <source>
        <dbReference type="Proteomes" id="UP000765507"/>
    </source>
</evidence>
<keyword evidence="2" id="KW-0677">Repeat</keyword>
<reference evidence="11 12" key="1">
    <citation type="journal article" date="2020" name="G3 (Bethesda)">
        <title>Draft Genome of the Common Snapping Turtle, Chelydra serpentina, a Model for Phenotypic Plasticity in Reptiles.</title>
        <authorList>
            <person name="Das D."/>
            <person name="Singh S.K."/>
            <person name="Bierstedt J."/>
            <person name="Erickson A."/>
            <person name="Galli G.L.J."/>
            <person name="Crossley D.A. 2nd"/>
            <person name="Rhen T."/>
        </authorList>
    </citation>
    <scope>NUCLEOTIDE SEQUENCE [LARGE SCALE GENOMIC DNA]</scope>
    <source>
        <strain evidence="11">KW</strain>
    </source>
</reference>
<comment type="caution">
    <text evidence="11">The sequence shown here is derived from an EMBL/GenBank/DDBJ whole genome shotgun (WGS) entry which is preliminary data.</text>
</comment>
<organism evidence="11 12">
    <name type="scientific">Chelydra serpentina</name>
    <name type="common">Snapping turtle</name>
    <name type="synonym">Testudo serpentina</name>
    <dbReference type="NCBI Taxonomy" id="8475"/>
    <lineage>
        <taxon>Eukaryota</taxon>
        <taxon>Metazoa</taxon>
        <taxon>Chordata</taxon>
        <taxon>Craniata</taxon>
        <taxon>Vertebrata</taxon>
        <taxon>Euteleostomi</taxon>
        <taxon>Archelosauria</taxon>
        <taxon>Testudinata</taxon>
        <taxon>Testudines</taxon>
        <taxon>Cryptodira</taxon>
        <taxon>Durocryptodira</taxon>
        <taxon>Americhelydia</taxon>
        <taxon>Chelydroidea</taxon>
        <taxon>Chelydridae</taxon>
        <taxon>Chelydra</taxon>
    </lineage>
</organism>
<dbReference type="PANTHER" id="PTHR19331">
    <property type="entry name" value="SCAVENGER RECEPTOR DOMAIN-CONTAINING"/>
    <property type="match status" value="1"/>
</dbReference>
<evidence type="ECO:0000313" key="11">
    <source>
        <dbReference type="EMBL" id="KAG6923748.1"/>
    </source>
</evidence>
<protein>
    <recommendedName>
        <fullName evidence="8">Soluble scavenger receptor cysteine-rich domain-containing protein SSC5D</fullName>
    </recommendedName>
</protein>
<dbReference type="InterPro" id="IPR001190">
    <property type="entry name" value="SRCR"/>
</dbReference>
<dbReference type="PROSITE" id="PS50287">
    <property type="entry name" value="SRCR_2"/>
    <property type="match status" value="2"/>
</dbReference>
<dbReference type="Gene3D" id="3.10.250.10">
    <property type="entry name" value="SRCR-like domain"/>
    <property type="match status" value="2"/>
</dbReference>
<evidence type="ECO:0000256" key="1">
    <source>
        <dbReference type="ARBA" id="ARBA00022729"/>
    </source>
</evidence>
<keyword evidence="3 9" id="KW-1015">Disulfide bond</keyword>
<dbReference type="FunFam" id="3.10.250.10:FF:000007">
    <property type="entry name" value="Soluble scavenger receptor cysteine-rich domain-containing protein SSC5D"/>
    <property type="match status" value="1"/>
</dbReference>
<dbReference type="PANTHER" id="PTHR19331:SF487">
    <property type="entry name" value="SOLUBLE SCAVENGER RECEPTOR CYSTEINE-RICH DOMAIN-CONTAINING PROTEIN SSC5D"/>
    <property type="match status" value="1"/>
</dbReference>
<evidence type="ECO:0000256" key="9">
    <source>
        <dbReference type="PROSITE-ProRule" id="PRU00196"/>
    </source>
</evidence>
<evidence type="ECO:0000259" key="10">
    <source>
        <dbReference type="PROSITE" id="PS50287"/>
    </source>
</evidence>
<keyword evidence="12" id="KW-1185">Reference proteome</keyword>
<dbReference type="Pfam" id="PF00530">
    <property type="entry name" value="SRCR"/>
    <property type="match status" value="2"/>
</dbReference>
<sequence length="141" mass="15201">WGTVCDKNWDLRDAGVVCRQLGCRTALSAPGRAQFGQGSDPIWLNDVHCTGTEAAITECRAKPWGAHNCTHEDIASVVCSGLSVSEHLQLRLVNGSSRCSGRVEVLYNQQWGTVCEDSWDLAAARVVCRQLGCGTALSAPR</sequence>